<accession>A0A0S2ZMS9</accession>
<name>A0A0S2ZMS9_9FUSO</name>
<sequence>MGKKLSELTLEELWQLFPIILTEHKDYWKEWYKEEESLLKKMLSTQNIIRISHIGSTAINGIWAKPTIDILIEIPKESKISKIKNILLENNYLLMNETEDWISLNKGYTENGFAEKVFHIHLRYIGNNNELYFRDYLNEYPEIAKEYEKLKLNLWKKFKHNRDAYTEAKTEFISKYTELARKKYKERY</sequence>
<dbReference type="Pfam" id="PF04229">
    <property type="entry name" value="GrpB"/>
    <property type="match status" value="1"/>
</dbReference>
<dbReference type="KEGG" id="fhw:RN87_06890"/>
<reference evidence="1 2" key="1">
    <citation type="submission" date="2015-11" db="EMBL/GenBank/DDBJ databases">
        <authorList>
            <person name="Zhang Y."/>
            <person name="Guo Z."/>
        </authorList>
    </citation>
    <scope>NUCLEOTIDE SEQUENCE [LARGE SCALE GENOMIC DNA]</scope>
    <source>
        <strain evidence="1 2">ChDC F174</strain>
    </source>
</reference>
<protein>
    <recommendedName>
        <fullName evidence="3">GrpB family protein</fullName>
    </recommendedName>
</protein>
<evidence type="ECO:0008006" key="3">
    <source>
        <dbReference type="Google" id="ProtNLM"/>
    </source>
</evidence>
<evidence type="ECO:0000313" key="2">
    <source>
        <dbReference type="Proteomes" id="UP000063275"/>
    </source>
</evidence>
<dbReference type="PANTHER" id="PTHR34822:SF1">
    <property type="entry name" value="GRPB FAMILY PROTEIN"/>
    <property type="match status" value="1"/>
</dbReference>
<dbReference type="SUPFAM" id="SSF81301">
    <property type="entry name" value="Nucleotidyltransferase"/>
    <property type="match status" value="1"/>
</dbReference>
<dbReference type="PANTHER" id="PTHR34822">
    <property type="entry name" value="GRPB DOMAIN PROTEIN (AFU_ORTHOLOGUE AFUA_1G01530)"/>
    <property type="match status" value="1"/>
</dbReference>
<dbReference type="RefSeq" id="WP_005909181.1">
    <property type="nucleotide sequence ID" value="NZ_ATKF01000087.1"/>
</dbReference>
<dbReference type="Proteomes" id="UP000063275">
    <property type="component" value="Chromosome"/>
</dbReference>
<dbReference type="EMBL" id="CP013331">
    <property type="protein sequence ID" value="ALQ40258.1"/>
    <property type="molecule type" value="Genomic_DNA"/>
</dbReference>
<gene>
    <name evidence="1" type="ORF">RN87_06890</name>
</gene>
<proteinExistence type="predicted"/>
<evidence type="ECO:0000313" key="1">
    <source>
        <dbReference type="EMBL" id="ALQ40258.1"/>
    </source>
</evidence>
<organism evidence="1">
    <name type="scientific">Fusobacterium hwasookii ChDC F174</name>
    <dbReference type="NCBI Taxonomy" id="1307442"/>
    <lineage>
        <taxon>Bacteria</taxon>
        <taxon>Fusobacteriati</taxon>
        <taxon>Fusobacteriota</taxon>
        <taxon>Fusobacteriia</taxon>
        <taxon>Fusobacteriales</taxon>
        <taxon>Fusobacteriaceae</taxon>
        <taxon>Fusobacterium</taxon>
    </lineage>
</organism>
<dbReference type="Gene3D" id="3.30.460.10">
    <property type="entry name" value="Beta Polymerase, domain 2"/>
    <property type="match status" value="1"/>
</dbReference>
<dbReference type="GeneID" id="60659447"/>
<dbReference type="OrthoDB" id="9799092at2"/>
<dbReference type="InterPro" id="IPR043519">
    <property type="entry name" value="NT_sf"/>
</dbReference>
<dbReference type="AlphaFoldDB" id="A0A0S2ZMS9"/>
<dbReference type="InterPro" id="IPR007344">
    <property type="entry name" value="GrpB/CoaE"/>
</dbReference>